<keyword evidence="1" id="KW-0472">Membrane</keyword>
<feature type="transmembrane region" description="Helical" evidence="1">
    <location>
        <begin position="28"/>
        <end position="50"/>
    </location>
</feature>
<feature type="domain" description="HTH LytTR-type" evidence="2">
    <location>
        <begin position="170"/>
        <end position="257"/>
    </location>
</feature>
<feature type="transmembrane region" description="Helical" evidence="1">
    <location>
        <begin position="89"/>
        <end position="113"/>
    </location>
</feature>
<dbReference type="EMBL" id="JAHXDN010000001">
    <property type="protein sequence ID" value="MBW4706895.1"/>
    <property type="molecule type" value="Genomic_DNA"/>
</dbReference>
<name>A0A9X1FSH2_9RHOB</name>
<evidence type="ECO:0000256" key="1">
    <source>
        <dbReference type="SAM" id="Phobius"/>
    </source>
</evidence>
<reference evidence="3" key="1">
    <citation type="submission" date="2021-07" db="EMBL/GenBank/DDBJ databases">
        <title>Roseobacter insulae sp. nov., isolated from a tidal flat.</title>
        <authorList>
            <person name="Park S."/>
            <person name="Yoon J.-H."/>
        </authorList>
    </citation>
    <scope>NUCLEOTIDE SEQUENCE</scope>
    <source>
        <strain evidence="3">YSTF-M11</strain>
    </source>
</reference>
<dbReference type="AlphaFoldDB" id="A0A9X1FSH2"/>
<feature type="transmembrane region" description="Helical" evidence="1">
    <location>
        <begin position="125"/>
        <end position="143"/>
    </location>
</feature>
<dbReference type="RefSeq" id="WP_219499108.1">
    <property type="nucleotide sequence ID" value="NZ_JAHXDN010000001.1"/>
</dbReference>
<protein>
    <submittedName>
        <fullName evidence="3">LytTR family transcriptional regulator</fullName>
    </submittedName>
</protein>
<dbReference type="PROSITE" id="PS50930">
    <property type="entry name" value="HTH_LYTTR"/>
    <property type="match status" value="1"/>
</dbReference>
<comment type="caution">
    <text evidence="3">The sequence shown here is derived from an EMBL/GenBank/DDBJ whole genome shotgun (WGS) entry which is preliminary data.</text>
</comment>
<keyword evidence="4" id="KW-1185">Reference proteome</keyword>
<dbReference type="InterPro" id="IPR007492">
    <property type="entry name" value="LytTR_DNA-bd_dom"/>
</dbReference>
<keyword evidence="1" id="KW-1133">Transmembrane helix</keyword>
<evidence type="ECO:0000313" key="3">
    <source>
        <dbReference type="EMBL" id="MBW4706895.1"/>
    </source>
</evidence>
<evidence type="ECO:0000259" key="2">
    <source>
        <dbReference type="PROSITE" id="PS50930"/>
    </source>
</evidence>
<organism evidence="3 4">
    <name type="scientific">Roseobacter insulae</name>
    <dbReference type="NCBI Taxonomy" id="2859783"/>
    <lineage>
        <taxon>Bacteria</taxon>
        <taxon>Pseudomonadati</taxon>
        <taxon>Pseudomonadota</taxon>
        <taxon>Alphaproteobacteria</taxon>
        <taxon>Rhodobacterales</taxon>
        <taxon>Roseobacteraceae</taxon>
        <taxon>Roseobacter</taxon>
    </lineage>
</organism>
<proteinExistence type="predicted"/>
<dbReference type="SMART" id="SM00850">
    <property type="entry name" value="LytTR"/>
    <property type="match status" value="1"/>
</dbReference>
<dbReference type="Proteomes" id="UP001138661">
    <property type="component" value="Unassembled WGS sequence"/>
</dbReference>
<dbReference type="Pfam" id="PF04397">
    <property type="entry name" value="LytTR"/>
    <property type="match status" value="1"/>
</dbReference>
<evidence type="ECO:0000313" key="4">
    <source>
        <dbReference type="Proteomes" id="UP001138661"/>
    </source>
</evidence>
<dbReference type="GO" id="GO:0003677">
    <property type="term" value="F:DNA binding"/>
    <property type="evidence" value="ECO:0007669"/>
    <property type="project" value="InterPro"/>
</dbReference>
<feature type="transmembrane region" description="Helical" evidence="1">
    <location>
        <begin position="56"/>
        <end position="77"/>
    </location>
</feature>
<keyword evidence="1" id="KW-0812">Transmembrane</keyword>
<sequence>MPSGFVNDTAAVPAMREVREVFSSRKCLTILALAAFMAGFFGPFGTYSALATVERYAYWAVIVGLTAPVGYLAIVSVERLLPGPAAKVWRLPVCTALAGIPICAIVLGIARAFGLSPTSVDAATIYGQCTLVILCLSCLFSIVEGTGAQTALPRESGLIKRLPGAKRGTLIRISAQDHYVEVVTDKGTTLLPMRFRDAMAETAPVTGAQVHRSHWIALHAVTGSKRIRGRPGFVMSDGSLVPIGRTFVPHLRDRGIL</sequence>
<accession>A0A9X1FSH2</accession>
<gene>
    <name evidence="3" type="ORF">KX928_03745</name>
</gene>